<reference evidence="2 3" key="1">
    <citation type="journal article" date="2018" name="Biotechnol. Biofuels">
        <title>Integrative visual omics of the white-rot fungus Polyporus brumalis exposes the biotechnological potential of its oxidative enzymes for delignifying raw plant biomass.</title>
        <authorList>
            <person name="Miyauchi S."/>
            <person name="Rancon A."/>
            <person name="Drula E."/>
            <person name="Hage H."/>
            <person name="Chaduli D."/>
            <person name="Favel A."/>
            <person name="Grisel S."/>
            <person name="Henrissat B."/>
            <person name="Herpoel-Gimbert I."/>
            <person name="Ruiz-Duenas F.J."/>
            <person name="Chevret D."/>
            <person name="Hainaut M."/>
            <person name="Lin J."/>
            <person name="Wang M."/>
            <person name="Pangilinan J."/>
            <person name="Lipzen A."/>
            <person name="Lesage-Meessen L."/>
            <person name="Navarro D."/>
            <person name="Riley R."/>
            <person name="Grigoriev I.V."/>
            <person name="Zhou S."/>
            <person name="Raouche S."/>
            <person name="Rosso M.N."/>
        </authorList>
    </citation>
    <scope>NUCLEOTIDE SEQUENCE [LARGE SCALE GENOMIC DNA]</scope>
    <source>
        <strain evidence="2 3">BRFM 1820</strain>
    </source>
</reference>
<protein>
    <submittedName>
        <fullName evidence="2">Uncharacterized protein</fullName>
    </submittedName>
</protein>
<gene>
    <name evidence="2" type="ORF">OH76DRAFT_1397670</name>
</gene>
<organism evidence="2 3">
    <name type="scientific">Lentinus brumalis</name>
    <dbReference type="NCBI Taxonomy" id="2498619"/>
    <lineage>
        <taxon>Eukaryota</taxon>
        <taxon>Fungi</taxon>
        <taxon>Dikarya</taxon>
        <taxon>Basidiomycota</taxon>
        <taxon>Agaricomycotina</taxon>
        <taxon>Agaricomycetes</taxon>
        <taxon>Polyporales</taxon>
        <taxon>Polyporaceae</taxon>
        <taxon>Lentinus</taxon>
    </lineage>
</organism>
<proteinExistence type="predicted"/>
<evidence type="ECO:0000313" key="2">
    <source>
        <dbReference type="EMBL" id="RDX55270.1"/>
    </source>
</evidence>
<evidence type="ECO:0000256" key="1">
    <source>
        <dbReference type="SAM" id="MobiDB-lite"/>
    </source>
</evidence>
<keyword evidence="3" id="KW-1185">Reference proteome</keyword>
<dbReference type="EMBL" id="KZ857383">
    <property type="protein sequence ID" value="RDX55270.1"/>
    <property type="molecule type" value="Genomic_DNA"/>
</dbReference>
<feature type="compositionally biased region" description="Low complexity" evidence="1">
    <location>
        <begin position="136"/>
        <end position="153"/>
    </location>
</feature>
<evidence type="ECO:0000313" key="3">
    <source>
        <dbReference type="Proteomes" id="UP000256964"/>
    </source>
</evidence>
<sequence>MLLAPSSHRRPSSLSALAIISHSTRIAICNSVCSRLHARTRSHTVSTPYDCDAVLTHPCPPTRVLSLLVSAPISPSPSHPQESLFNAASIRTPDRLLGSALLCLCTLKHQPLPSSGRFPLPNTVASIRLHPRAHHSSQISSSPAPSASPATSGSRSYDCTIIFGRLHRRQSTSENNVLR</sequence>
<dbReference type="AlphaFoldDB" id="A0A371DRV2"/>
<name>A0A371DRV2_9APHY</name>
<accession>A0A371DRV2</accession>
<feature type="region of interest" description="Disordered" evidence="1">
    <location>
        <begin position="131"/>
        <end position="153"/>
    </location>
</feature>
<dbReference type="Proteomes" id="UP000256964">
    <property type="component" value="Unassembled WGS sequence"/>
</dbReference>